<dbReference type="InterPro" id="IPR006118">
    <property type="entry name" value="Recombinase_CS"/>
</dbReference>
<comment type="similarity">
    <text evidence="1">Belongs to the site-specific recombinase resolvase family.</text>
</comment>
<dbReference type="PANTHER" id="PTHR30461">
    <property type="entry name" value="DNA-INVERTASE FROM LAMBDOID PROPHAGE"/>
    <property type="match status" value="1"/>
</dbReference>
<sequence length="185" mass="21109">MNGQRLGYIRVSTISQNTDRQLDGVELDERFIDKVSGKDTNRPELVRLLGHARRGDHIVVHALDRLARNLDDLRKIVKTLTAKGVTIEFRKENLIFSGDDSPMSTLLLSVMGAFAEFERSLIKERQLEGIAIAKQKGKFRGRQRTMTDDRIAEIKRRVETGEKKAVIARDLGISRETLYQYLRTG</sequence>
<organism evidence="4 5">
    <name type="scientific">Geomonas subterranea</name>
    <dbReference type="NCBI Taxonomy" id="2847989"/>
    <lineage>
        <taxon>Bacteria</taxon>
        <taxon>Pseudomonadati</taxon>
        <taxon>Thermodesulfobacteriota</taxon>
        <taxon>Desulfuromonadia</taxon>
        <taxon>Geobacterales</taxon>
        <taxon>Geobacteraceae</taxon>
        <taxon>Geomonas</taxon>
    </lineage>
</organism>
<proteinExistence type="inferred from homology"/>
<evidence type="ECO:0000313" key="4">
    <source>
        <dbReference type="EMBL" id="QXE89173.1"/>
    </source>
</evidence>
<dbReference type="SMART" id="SM00857">
    <property type="entry name" value="Resolvase"/>
    <property type="match status" value="1"/>
</dbReference>
<reference evidence="4 5" key="1">
    <citation type="submission" date="2021-06" db="EMBL/GenBank/DDBJ databases">
        <title>Gemonas diversity in paddy soil.</title>
        <authorList>
            <person name="Liu G."/>
        </authorList>
    </citation>
    <scope>NUCLEOTIDE SEQUENCE [LARGE SCALE GENOMIC DNA]</scope>
    <source>
        <strain evidence="4 5">RG2</strain>
    </source>
</reference>
<dbReference type="Pfam" id="PF00239">
    <property type="entry name" value="Resolvase"/>
    <property type="match status" value="1"/>
</dbReference>
<keyword evidence="5" id="KW-1185">Reference proteome</keyword>
<name>A0ABX8LBX2_9BACT</name>
<dbReference type="CDD" id="cd00569">
    <property type="entry name" value="HTH_Hin_like"/>
    <property type="match status" value="1"/>
</dbReference>
<dbReference type="InterPro" id="IPR006120">
    <property type="entry name" value="Resolvase_HTH_dom"/>
</dbReference>
<dbReference type="PROSITE" id="PS00398">
    <property type="entry name" value="RECOMBINASES_2"/>
    <property type="match status" value="1"/>
</dbReference>
<feature type="active site" description="O-(5'-phospho-DNA)-serine intermediate" evidence="2">
    <location>
        <position position="12"/>
    </location>
</feature>
<dbReference type="PROSITE" id="PS00397">
    <property type="entry name" value="RECOMBINASES_1"/>
    <property type="match status" value="1"/>
</dbReference>
<dbReference type="CDD" id="cd03768">
    <property type="entry name" value="SR_ResInv"/>
    <property type="match status" value="1"/>
</dbReference>
<evidence type="ECO:0000313" key="5">
    <source>
        <dbReference type="Proteomes" id="UP000683559"/>
    </source>
</evidence>
<dbReference type="RefSeq" id="WP_217285865.1">
    <property type="nucleotide sequence ID" value="NZ_CP077683.1"/>
</dbReference>
<dbReference type="Pfam" id="PF02796">
    <property type="entry name" value="HTH_7"/>
    <property type="match status" value="1"/>
</dbReference>
<gene>
    <name evidence="4" type="ORF">KP001_11915</name>
</gene>
<dbReference type="PROSITE" id="PS51736">
    <property type="entry name" value="RECOMBINASES_3"/>
    <property type="match status" value="1"/>
</dbReference>
<dbReference type="InterPro" id="IPR050639">
    <property type="entry name" value="SSR_resolvase"/>
</dbReference>
<accession>A0ABX8LBX2</accession>
<evidence type="ECO:0000256" key="2">
    <source>
        <dbReference type="PROSITE-ProRule" id="PRU10137"/>
    </source>
</evidence>
<protein>
    <submittedName>
        <fullName evidence="4">Recombinase family protein</fullName>
    </submittedName>
</protein>
<dbReference type="InterPro" id="IPR006119">
    <property type="entry name" value="Resolv_N"/>
</dbReference>
<dbReference type="EMBL" id="CP077683">
    <property type="protein sequence ID" value="QXE89173.1"/>
    <property type="molecule type" value="Genomic_DNA"/>
</dbReference>
<evidence type="ECO:0000259" key="3">
    <source>
        <dbReference type="PROSITE" id="PS51736"/>
    </source>
</evidence>
<dbReference type="PANTHER" id="PTHR30461:SF26">
    <property type="entry name" value="RESOLVASE HOMOLOG YNEB"/>
    <property type="match status" value="1"/>
</dbReference>
<feature type="domain" description="Resolvase/invertase-type recombinase catalytic" evidence="3">
    <location>
        <begin position="4"/>
        <end position="137"/>
    </location>
</feature>
<dbReference type="Proteomes" id="UP000683559">
    <property type="component" value="Chromosome"/>
</dbReference>
<evidence type="ECO:0000256" key="1">
    <source>
        <dbReference type="ARBA" id="ARBA00009913"/>
    </source>
</evidence>